<evidence type="ECO:0000259" key="1">
    <source>
        <dbReference type="Pfam" id="PF01878"/>
    </source>
</evidence>
<dbReference type="RefSeq" id="WP_068172413.1">
    <property type="nucleotide sequence ID" value="NZ_BAQB01000097.1"/>
</dbReference>
<reference evidence="2" key="1">
    <citation type="submission" date="2013-04" db="EMBL/GenBank/DDBJ databases">
        <title>The genome sequencing project of 58 acetic acid bacteria.</title>
        <authorList>
            <person name="Okamoto-Kainuma A."/>
            <person name="Ishikawa M."/>
            <person name="Umino S."/>
            <person name="Koizumi Y."/>
            <person name="Shiwa Y."/>
            <person name="Yoshikawa H."/>
            <person name="Matsutani M."/>
            <person name="Matsushita K."/>
        </authorList>
    </citation>
    <scope>NUCLEOTIDE SEQUENCE</scope>
    <source>
        <strain evidence="2">NBRC 106556</strain>
    </source>
</reference>
<gene>
    <name evidence="2" type="ORF">AA106556_2028</name>
</gene>
<dbReference type="InterPro" id="IPR002740">
    <property type="entry name" value="EVE_domain"/>
</dbReference>
<dbReference type="PANTHER" id="PTHR14087">
    <property type="entry name" value="THYMOCYTE NUCLEAR PROTEIN 1"/>
    <property type="match status" value="1"/>
</dbReference>
<dbReference type="Gene3D" id="3.10.590.10">
    <property type="entry name" value="ph1033 like domains"/>
    <property type="match status" value="1"/>
</dbReference>
<keyword evidence="3" id="KW-1185">Reference proteome</keyword>
<evidence type="ECO:0000313" key="3">
    <source>
        <dbReference type="Proteomes" id="UP001062443"/>
    </source>
</evidence>
<dbReference type="Pfam" id="PF01878">
    <property type="entry name" value="EVE"/>
    <property type="match status" value="1"/>
</dbReference>
<dbReference type="CDD" id="cd21133">
    <property type="entry name" value="EVE"/>
    <property type="match status" value="1"/>
</dbReference>
<dbReference type="InterPro" id="IPR047197">
    <property type="entry name" value="THYN1-like_EVE"/>
</dbReference>
<comment type="caution">
    <text evidence="2">The sequence shown here is derived from an EMBL/GenBank/DDBJ whole genome shotgun (WGS) entry which is preliminary data.</text>
</comment>
<dbReference type="Proteomes" id="UP001062443">
    <property type="component" value="Unassembled WGS sequence"/>
</dbReference>
<dbReference type="PANTHER" id="PTHR14087:SF7">
    <property type="entry name" value="THYMOCYTE NUCLEAR PROTEIN 1"/>
    <property type="match status" value="1"/>
</dbReference>
<name>A0ABQ0QLJ6_9PROT</name>
<accession>A0ABQ0QLJ6</accession>
<proteinExistence type="predicted"/>
<dbReference type="SUPFAM" id="SSF88697">
    <property type="entry name" value="PUA domain-like"/>
    <property type="match status" value="1"/>
</dbReference>
<dbReference type="InterPro" id="IPR052181">
    <property type="entry name" value="5hmC_binding"/>
</dbReference>
<organism evidence="2 3">
    <name type="scientific">Neokomagataea tanensis NBRC 106556</name>
    <dbReference type="NCBI Taxonomy" id="1223519"/>
    <lineage>
        <taxon>Bacteria</taxon>
        <taxon>Pseudomonadati</taxon>
        <taxon>Pseudomonadota</taxon>
        <taxon>Alphaproteobacteria</taxon>
        <taxon>Acetobacterales</taxon>
        <taxon>Acetobacteraceae</taxon>
        <taxon>Neokomagataea</taxon>
    </lineage>
</organism>
<feature type="domain" description="EVE" evidence="1">
    <location>
        <begin position="2"/>
        <end position="131"/>
    </location>
</feature>
<protein>
    <recommendedName>
        <fullName evidence="1">EVE domain-containing protein</fullName>
    </recommendedName>
</protein>
<sequence length="139" mass="15508">MAYWLIKSEPEAFSWAQQVENDVEPWTGVRNYQARNNLSAMRCGDLALFYHSVSEKQIVGVVEVVKEAYADPTTDDARWVCVDVQAKGAFSEPVTLAAIKSDPALVDMALLKQSRLSVAPVTDDEFAYLTRLGAWHGNR</sequence>
<dbReference type="InterPro" id="IPR015947">
    <property type="entry name" value="PUA-like_sf"/>
</dbReference>
<dbReference type="EMBL" id="BAQB01000097">
    <property type="protein sequence ID" value="GBR49374.1"/>
    <property type="molecule type" value="Genomic_DNA"/>
</dbReference>
<evidence type="ECO:0000313" key="2">
    <source>
        <dbReference type="EMBL" id="GBR49374.1"/>
    </source>
</evidence>